<dbReference type="InterPro" id="IPR040442">
    <property type="entry name" value="Pyrv_kinase-like_dom_sf"/>
</dbReference>
<dbReference type="NCBIfam" id="TIGR01828">
    <property type="entry name" value="pyru_phos_dikin"/>
    <property type="match status" value="1"/>
</dbReference>
<comment type="function">
    <text evidence="2">Catalyzes the reversible phosphorylation of pyruvate and phosphate.</text>
</comment>
<dbReference type="Gene3D" id="3.30.470.20">
    <property type="entry name" value="ATP-grasp fold, B domain"/>
    <property type="match status" value="1"/>
</dbReference>
<keyword evidence="11" id="KW-0460">Magnesium</keyword>
<dbReference type="InterPro" id="IPR002192">
    <property type="entry name" value="PPDK_AMP/ATP-bd"/>
</dbReference>
<dbReference type="InterPro" id="IPR015813">
    <property type="entry name" value="Pyrv/PenolPyrv_kinase-like_dom"/>
</dbReference>
<protein>
    <recommendedName>
        <fullName evidence="5 12">Pyruvate, phosphate dikinase</fullName>
        <ecNumber evidence="4 12">2.7.9.1</ecNumber>
    </recommendedName>
</protein>
<comment type="catalytic activity">
    <reaction evidence="12">
        <text>pyruvate + phosphate + ATP = phosphoenolpyruvate + AMP + diphosphate + H(+)</text>
        <dbReference type="Rhea" id="RHEA:10756"/>
        <dbReference type="ChEBI" id="CHEBI:15361"/>
        <dbReference type="ChEBI" id="CHEBI:15378"/>
        <dbReference type="ChEBI" id="CHEBI:30616"/>
        <dbReference type="ChEBI" id="CHEBI:33019"/>
        <dbReference type="ChEBI" id="CHEBI:43474"/>
        <dbReference type="ChEBI" id="CHEBI:58702"/>
        <dbReference type="ChEBI" id="CHEBI:456215"/>
        <dbReference type="EC" id="2.7.9.1"/>
    </reaction>
</comment>
<evidence type="ECO:0000256" key="12">
    <source>
        <dbReference type="PIRNR" id="PIRNR000853"/>
    </source>
</evidence>
<accession>A0ABX1TK51</accession>
<dbReference type="PIRSF" id="PIRSF000853">
    <property type="entry name" value="PPDK"/>
    <property type="match status" value="1"/>
</dbReference>
<dbReference type="GO" id="GO:0050242">
    <property type="term" value="F:pyruvate, phosphate dikinase activity"/>
    <property type="evidence" value="ECO:0007669"/>
    <property type="project" value="UniProtKB-EC"/>
</dbReference>
<dbReference type="Gene3D" id="3.50.30.10">
    <property type="entry name" value="Phosphohistidine domain"/>
    <property type="match status" value="1"/>
</dbReference>
<evidence type="ECO:0000259" key="14">
    <source>
        <dbReference type="Pfam" id="PF01326"/>
    </source>
</evidence>
<dbReference type="SUPFAM" id="SSF52009">
    <property type="entry name" value="Phosphohistidine domain"/>
    <property type="match status" value="1"/>
</dbReference>
<dbReference type="SUPFAM" id="SSF51621">
    <property type="entry name" value="Phosphoenolpyruvate/pyruvate domain"/>
    <property type="match status" value="1"/>
</dbReference>
<dbReference type="RefSeq" id="WP_169247522.1">
    <property type="nucleotide sequence ID" value="NZ_SPMZ01000009.1"/>
</dbReference>
<dbReference type="Pfam" id="PF00391">
    <property type="entry name" value="PEP-utilizers"/>
    <property type="match status" value="1"/>
</dbReference>
<evidence type="ECO:0000259" key="13">
    <source>
        <dbReference type="Pfam" id="PF00391"/>
    </source>
</evidence>
<dbReference type="PANTHER" id="PTHR22931">
    <property type="entry name" value="PHOSPHOENOLPYRUVATE DIKINASE-RELATED"/>
    <property type="match status" value="1"/>
</dbReference>
<dbReference type="EMBL" id="SPMZ01000009">
    <property type="protein sequence ID" value="NMQ18270.1"/>
    <property type="molecule type" value="Genomic_DNA"/>
</dbReference>
<dbReference type="InterPro" id="IPR008279">
    <property type="entry name" value="PEP-util_enz_mobile_dom"/>
</dbReference>
<keyword evidence="17" id="KW-1185">Reference proteome</keyword>
<dbReference type="PROSITE" id="PS00370">
    <property type="entry name" value="PEP_ENZYMES_PHOS_SITE"/>
    <property type="match status" value="1"/>
</dbReference>
<dbReference type="Pfam" id="PF02896">
    <property type="entry name" value="PEP-utilizers_C"/>
    <property type="match status" value="1"/>
</dbReference>
<feature type="domain" description="Pyruvate phosphate dikinase AMP/ATP-binding" evidence="14">
    <location>
        <begin position="59"/>
        <end position="295"/>
    </location>
</feature>
<dbReference type="InterPro" id="IPR018274">
    <property type="entry name" value="PEP_util_AS"/>
</dbReference>
<gene>
    <name evidence="16" type="ORF">E4P82_03105</name>
</gene>
<name>A0ABX1TK51_9GAMM</name>
<keyword evidence="9" id="KW-0418">Kinase</keyword>
<dbReference type="PANTHER" id="PTHR22931:SF9">
    <property type="entry name" value="PYRUVATE, PHOSPHATE DIKINASE 1, CHLOROPLASTIC"/>
    <property type="match status" value="1"/>
</dbReference>
<comment type="cofactor">
    <cofactor evidence="1 12">
        <name>Mg(2+)</name>
        <dbReference type="ChEBI" id="CHEBI:18420"/>
    </cofactor>
</comment>
<dbReference type="InterPro" id="IPR036637">
    <property type="entry name" value="Phosphohistidine_dom_sf"/>
</dbReference>
<dbReference type="Gene3D" id="1.20.80.30">
    <property type="match status" value="1"/>
</dbReference>
<dbReference type="NCBIfam" id="NF004531">
    <property type="entry name" value="PRK05878.1"/>
    <property type="match status" value="1"/>
</dbReference>
<evidence type="ECO:0000256" key="2">
    <source>
        <dbReference type="ARBA" id="ARBA00003144"/>
    </source>
</evidence>
<evidence type="ECO:0000256" key="11">
    <source>
        <dbReference type="ARBA" id="ARBA00022842"/>
    </source>
</evidence>
<dbReference type="Gene3D" id="1.10.189.10">
    <property type="entry name" value="Pyruvate Phosphate Dikinase, domain 2"/>
    <property type="match status" value="1"/>
</dbReference>
<evidence type="ECO:0000256" key="4">
    <source>
        <dbReference type="ARBA" id="ARBA00011994"/>
    </source>
</evidence>
<comment type="caution">
    <text evidence="16">The sequence shown here is derived from an EMBL/GenBank/DDBJ whole genome shotgun (WGS) entry which is preliminary data.</text>
</comment>
<keyword evidence="16" id="KW-0670">Pyruvate</keyword>
<evidence type="ECO:0000256" key="8">
    <source>
        <dbReference type="ARBA" id="ARBA00022741"/>
    </source>
</evidence>
<evidence type="ECO:0000256" key="5">
    <source>
        <dbReference type="ARBA" id="ARBA00020138"/>
    </source>
</evidence>
<dbReference type="Gene3D" id="3.20.20.60">
    <property type="entry name" value="Phosphoenolpyruvate-binding domains"/>
    <property type="match status" value="1"/>
</dbReference>
<reference evidence="16 17" key="1">
    <citation type="submission" date="2019-03" db="EMBL/GenBank/DDBJ databases">
        <title>Metabolic reconstructions from genomes of highly enriched 'Candidatus Accumulibacter' and 'Candidatus Competibacter' bioreactor populations.</title>
        <authorList>
            <person name="Annavajhala M.K."/>
            <person name="Welles L."/>
            <person name="Abbas B."/>
            <person name="Sorokin D."/>
            <person name="Park H."/>
            <person name="Van Loosdrecht M."/>
            <person name="Chandran K."/>
        </authorList>
    </citation>
    <scope>NUCLEOTIDE SEQUENCE [LARGE SCALE GENOMIC DNA]</scope>
    <source>
        <strain evidence="16 17">SBR_G</strain>
    </source>
</reference>
<evidence type="ECO:0000313" key="16">
    <source>
        <dbReference type="EMBL" id="NMQ18270.1"/>
    </source>
</evidence>
<dbReference type="InterPro" id="IPR010121">
    <property type="entry name" value="Pyruvate_phosphate_dikinase"/>
</dbReference>
<dbReference type="Gene3D" id="3.30.1490.20">
    <property type="entry name" value="ATP-grasp fold, A domain"/>
    <property type="match status" value="1"/>
</dbReference>
<keyword evidence="10" id="KW-0067">ATP-binding</keyword>
<sequence length="922" mass="101614">MAKKYIYKYTEGDGKNKMLLGGKGANLCEMTQIGLRVPPGFVISTEACLDYINANNRLPDGIMSDLREHMAWLEQETGKQFGGAGNPLLVSVRSGSAMSMPGMMDTILNLGLNEKTLAGLIKLTGNERFGYDAYRRFIQLFGKIALGVDDHYFDEHFEAIKRRAGVKVDVALSAEDLRDIGQLFLQVVQEQTGRPFPQDPYEQLELAVKAVFNSWMGQRAVDYRREFKITPEQANGTAVNIVTMVFGNMGNDCSTGVGFTRDPGTGENVMYGEYLVNAQGEDVVAGIRTPKPVAEMKDEMPSLYAQLVELRNKLEGHYHEVQDYEYTIEKGVLYCLQTRNGKMNAQAMVRSSVEMAKEGLITREKALLRIDPESLEQMMFPQLDPKQKVAPAALGMGASPGASSGKIVFDADTAVKRGRGANEKIILVREETKPEDIHGFFAAVGILTSRGGKTSHAAVVARGMGKPCVVGAEDILVNVHQRQAIIGDKVLHEGDVVTIDGGTGQVYLGAVPTVEPEFTPELRTLLSWADEIATLKVMANADTPEAAQRASNYGAMGIGLCRTERMFNAKERLPLVLEMILAETTEDREAALAKLLPMQRSDFKEIFRVMAPRPVTVRLLDPPIHEFLPSEQTLIDDIEHLRHLRHTAQGLEAISQILSQVNPKAVEQLGILNDSHLVADVLAKKEEILQKARALHEINPMLGHRGVRLGLTYPEIYKMQIRAILEAAAECIQEKVNVHPEIMVPQVCTVEELKRVKALVDEVLPQVEAKYAVKVHFEFGTMMEVVRACLRAGEIAGVAEFFSFGTNDLTQATFSFSREDAENKFLPFYNSAKILKDNPFEALDTAGVGQLMQFAVENGRKTRGGLKVGICGEQGGHPASMRFCHYANLTYVSCSSPRVPIARLAAAHAKLLEEEFKPATTG</sequence>
<dbReference type="InterPro" id="IPR000121">
    <property type="entry name" value="PEP_util_C"/>
</dbReference>
<evidence type="ECO:0000313" key="17">
    <source>
        <dbReference type="Proteomes" id="UP000760480"/>
    </source>
</evidence>
<keyword evidence="7" id="KW-0479">Metal-binding</keyword>
<keyword evidence="8" id="KW-0547">Nucleotide-binding</keyword>
<proteinExistence type="inferred from homology"/>
<dbReference type="EC" id="2.7.9.1" evidence="4 12"/>
<feature type="domain" description="PEP-utilising enzyme C-terminal" evidence="15">
    <location>
        <begin position="522"/>
        <end position="910"/>
    </location>
</feature>
<evidence type="ECO:0000256" key="7">
    <source>
        <dbReference type="ARBA" id="ARBA00022723"/>
    </source>
</evidence>
<organism evidence="16 17">
    <name type="scientific">Candidatus Competibacter phosphatis</name>
    <dbReference type="NCBI Taxonomy" id="221280"/>
    <lineage>
        <taxon>Bacteria</taxon>
        <taxon>Pseudomonadati</taxon>
        <taxon>Pseudomonadota</taxon>
        <taxon>Gammaproteobacteria</taxon>
        <taxon>Candidatus Competibacteraceae</taxon>
        <taxon>Candidatus Competibacter</taxon>
    </lineage>
</organism>
<dbReference type="Pfam" id="PF01326">
    <property type="entry name" value="PPDK_N"/>
    <property type="match status" value="1"/>
</dbReference>
<dbReference type="SUPFAM" id="SSF56059">
    <property type="entry name" value="Glutathione synthetase ATP-binding domain-like"/>
    <property type="match status" value="1"/>
</dbReference>
<evidence type="ECO:0000256" key="3">
    <source>
        <dbReference type="ARBA" id="ARBA00007837"/>
    </source>
</evidence>
<dbReference type="Proteomes" id="UP000760480">
    <property type="component" value="Unassembled WGS sequence"/>
</dbReference>
<evidence type="ECO:0000256" key="10">
    <source>
        <dbReference type="ARBA" id="ARBA00022840"/>
    </source>
</evidence>
<evidence type="ECO:0000256" key="1">
    <source>
        <dbReference type="ARBA" id="ARBA00001946"/>
    </source>
</evidence>
<keyword evidence="6 16" id="KW-0808">Transferase</keyword>
<dbReference type="InterPro" id="IPR013815">
    <property type="entry name" value="ATP_grasp_subdomain_1"/>
</dbReference>
<evidence type="ECO:0000256" key="6">
    <source>
        <dbReference type="ARBA" id="ARBA00022679"/>
    </source>
</evidence>
<evidence type="ECO:0000256" key="9">
    <source>
        <dbReference type="ARBA" id="ARBA00022777"/>
    </source>
</evidence>
<comment type="similarity">
    <text evidence="3 12">Belongs to the PEP-utilizing enzyme family.</text>
</comment>
<evidence type="ECO:0000259" key="15">
    <source>
        <dbReference type="Pfam" id="PF02896"/>
    </source>
</evidence>
<feature type="domain" description="PEP-utilising enzyme mobile" evidence="13">
    <location>
        <begin position="423"/>
        <end position="504"/>
    </location>
</feature>